<dbReference type="CDD" id="cd07185">
    <property type="entry name" value="OmpA_C-like"/>
    <property type="match status" value="1"/>
</dbReference>
<reference evidence="10 11" key="1">
    <citation type="submission" date="2017-02" db="EMBL/GenBank/DDBJ databases">
        <title>Genomic diversity within the haloalkaliphilic genus Thioalkalivibrio.</title>
        <authorList>
            <person name="Ahn A.-C."/>
            <person name="Meier-Kolthoff J."/>
            <person name="Overmars L."/>
            <person name="Richter M."/>
            <person name="Woyke T."/>
            <person name="Sorokin D.Y."/>
            <person name="Muyzer G."/>
        </authorList>
    </citation>
    <scope>NUCLEOTIDE SEQUENCE [LARGE SCALE GENOMIC DNA]</scope>
    <source>
        <strain evidence="10 11">ALJD</strain>
    </source>
</reference>
<keyword evidence="3" id="KW-1003">Cell membrane</keyword>
<accession>A0A1V3NM72</accession>
<keyword evidence="10" id="KW-0966">Cell projection</keyword>
<name>A0A1V3NM72_9GAMM</name>
<dbReference type="GO" id="GO:0005886">
    <property type="term" value="C:plasma membrane"/>
    <property type="evidence" value="ECO:0007669"/>
    <property type="project" value="UniProtKB-SubCell"/>
</dbReference>
<evidence type="ECO:0000256" key="4">
    <source>
        <dbReference type="ARBA" id="ARBA00022692"/>
    </source>
</evidence>
<dbReference type="PANTHER" id="PTHR30329:SF20">
    <property type="entry name" value="EXPORTED PROTEIN"/>
    <property type="match status" value="1"/>
</dbReference>
<dbReference type="Gene3D" id="3.30.1330.60">
    <property type="entry name" value="OmpA-like domain"/>
    <property type="match status" value="1"/>
</dbReference>
<comment type="similarity">
    <text evidence="2">Belongs to the MotB family.</text>
</comment>
<keyword evidence="4 8" id="KW-0812">Transmembrane</keyword>
<dbReference type="InterPro" id="IPR036737">
    <property type="entry name" value="OmpA-like_sf"/>
</dbReference>
<feature type="transmembrane region" description="Helical" evidence="8">
    <location>
        <begin position="21"/>
        <end position="38"/>
    </location>
</feature>
<evidence type="ECO:0000256" key="6">
    <source>
        <dbReference type="ARBA" id="ARBA00023136"/>
    </source>
</evidence>
<evidence type="ECO:0000313" key="11">
    <source>
        <dbReference type="Proteomes" id="UP000189462"/>
    </source>
</evidence>
<comment type="caution">
    <text evidence="10">The sequence shown here is derived from an EMBL/GenBank/DDBJ whole genome shotgun (WGS) entry which is preliminary data.</text>
</comment>
<keyword evidence="5 8" id="KW-1133">Transmembrane helix</keyword>
<keyword evidence="10" id="KW-0282">Flagellum</keyword>
<gene>
    <name evidence="10" type="ORF">B1C78_05240</name>
</gene>
<organism evidence="10 11">
    <name type="scientific">Thioalkalivibrio denitrificans</name>
    <dbReference type="NCBI Taxonomy" id="108003"/>
    <lineage>
        <taxon>Bacteria</taxon>
        <taxon>Pseudomonadati</taxon>
        <taxon>Pseudomonadota</taxon>
        <taxon>Gammaproteobacteria</taxon>
        <taxon>Chromatiales</taxon>
        <taxon>Ectothiorhodospiraceae</taxon>
        <taxon>Thioalkalivibrio</taxon>
    </lineage>
</organism>
<dbReference type="RefSeq" id="WP_077278086.1">
    <property type="nucleotide sequence ID" value="NZ_MVBK01000029.1"/>
</dbReference>
<evidence type="ECO:0000256" key="2">
    <source>
        <dbReference type="ARBA" id="ARBA00008914"/>
    </source>
</evidence>
<evidence type="ECO:0000256" key="7">
    <source>
        <dbReference type="PROSITE-ProRule" id="PRU00473"/>
    </source>
</evidence>
<dbReference type="NCBIfam" id="NF006541">
    <property type="entry name" value="PRK09038.1"/>
    <property type="match status" value="1"/>
</dbReference>
<dbReference type="InterPro" id="IPR006665">
    <property type="entry name" value="OmpA-like"/>
</dbReference>
<dbReference type="STRING" id="108003.B1C78_05240"/>
<dbReference type="OrthoDB" id="9815217at2"/>
<dbReference type="Pfam" id="PF00691">
    <property type="entry name" value="OmpA"/>
    <property type="match status" value="1"/>
</dbReference>
<feature type="domain" description="OmpA-like" evidence="9">
    <location>
        <begin position="170"/>
        <end position="290"/>
    </location>
</feature>
<keyword evidence="11" id="KW-1185">Reference proteome</keyword>
<dbReference type="PROSITE" id="PS51123">
    <property type="entry name" value="OMPA_2"/>
    <property type="match status" value="1"/>
</dbReference>
<dbReference type="Proteomes" id="UP000189462">
    <property type="component" value="Unassembled WGS sequence"/>
</dbReference>
<evidence type="ECO:0000313" key="10">
    <source>
        <dbReference type="EMBL" id="OOG26209.1"/>
    </source>
</evidence>
<dbReference type="EMBL" id="MVBK01000029">
    <property type="protein sequence ID" value="OOG26209.1"/>
    <property type="molecule type" value="Genomic_DNA"/>
</dbReference>
<comment type="subcellular location">
    <subcellularLocation>
        <location evidence="1">Cell membrane</location>
        <topology evidence="1">Single-pass membrane protein</topology>
    </subcellularLocation>
</comment>
<proteinExistence type="inferred from homology"/>
<dbReference type="Pfam" id="PF13677">
    <property type="entry name" value="MotB_plug"/>
    <property type="match status" value="1"/>
</dbReference>
<dbReference type="SUPFAM" id="SSF103088">
    <property type="entry name" value="OmpA-like"/>
    <property type="match status" value="1"/>
</dbReference>
<protein>
    <submittedName>
        <fullName evidence="10">Flagellar motor protein MotD</fullName>
    </submittedName>
</protein>
<keyword evidence="10" id="KW-0969">Cilium</keyword>
<dbReference type="AlphaFoldDB" id="A0A1V3NM72"/>
<sequence length="318" mass="35465">MARRHKKHEEHVNHEAWAIPYGDLITLLLAFFVVMYAISSVNEGKYRVLSDSLVAAFRSTPKAPDPIQLGEVGRRADQGQQQMPRTIAPFDLGVPLDPGVPIDSDIPLDPVPEPEAGAVDRGVDELLRGTELDEETFQEAAEGMQRIADEIEEAVSPLIEADLIRMRRDRFWIEVEINTSLLFASGSAQLSGDAIPVLERLAGILRDFPARIHVEGFTDTVPISTPVFPSNWELSAARAASVVHLFTRNQLDPTRMAAIGYGEYRPIASNETAEGRRQNRRVTIVVLADRRPRVENGTDPEYLREDLEEMLLPVEEQA</sequence>
<dbReference type="PANTHER" id="PTHR30329">
    <property type="entry name" value="STATOR ELEMENT OF FLAGELLAR MOTOR COMPLEX"/>
    <property type="match status" value="1"/>
</dbReference>
<dbReference type="InterPro" id="IPR025713">
    <property type="entry name" value="MotB-like_N_dom"/>
</dbReference>
<evidence type="ECO:0000256" key="1">
    <source>
        <dbReference type="ARBA" id="ARBA00004162"/>
    </source>
</evidence>
<evidence type="ECO:0000256" key="3">
    <source>
        <dbReference type="ARBA" id="ARBA00022475"/>
    </source>
</evidence>
<keyword evidence="6 7" id="KW-0472">Membrane</keyword>
<evidence type="ECO:0000256" key="8">
    <source>
        <dbReference type="SAM" id="Phobius"/>
    </source>
</evidence>
<evidence type="ECO:0000256" key="5">
    <source>
        <dbReference type="ARBA" id="ARBA00022989"/>
    </source>
</evidence>
<evidence type="ECO:0000259" key="9">
    <source>
        <dbReference type="PROSITE" id="PS51123"/>
    </source>
</evidence>
<dbReference type="InterPro" id="IPR050330">
    <property type="entry name" value="Bact_OuterMem_StrucFunc"/>
</dbReference>